<proteinExistence type="predicted"/>
<dbReference type="STRING" id="1220578.FPE01S_02_07100"/>
<protein>
    <submittedName>
        <fullName evidence="2">Peptidase S1 family protein</fullName>
    </submittedName>
</protein>
<reference evidence="2 3" key="1">
    <citation type="submission" date="2015-04" db="EMBL/GenBank/DDBJ databases">
        <title>Whole genome shotgun sequence of Flavihumibacter petaseus NBRC 106054.</title>
        <authorList>
            <person name="Miyazawa S."/>
            <person name="Hosoyama A."/>
            <person name="Hashimoto M."/>
            <person name="Noguchi M."/>
            <person name="Tsuchikane K."/>
            <person name="Ohji S."/>
            <person name="Yamazoe A."/>
            <person name="Ichikawa N."/>
            <person name="Kimura A."/>
            <person name="Fujita N."/>
        </authorList>
    </citation>
    <scope>NUCLEOTIDE SEQUENCE [LARGE SCALE GENOMIC DNA]</scope>
    <source>
        <strain evidence="2 3">NBRC 106054</strain>
    </source>
</reference>
<dbReference type="RefSeq" id="WP_046369454.1">
    <property type="nucleotide sequence ID" value="NZ_BBWV01000002.1"/>
</dbReference>
<dbReference type="EMBL" id="BBWV01000002">
    <property type="protein sequence ID" value="GAO43604.1"/>
    <property type="molecule type" value="Genomic_DNA"/>
</dbReference>
<dbReference type="AlphaFoldDB" id="A0A0E9N168"/>
<dbReference type="GO" id="GO:0004252">
    <property type="term" value="F:serine-type endopeptidase activity"/>
    <property type="evidence" value="ECO:0007669"/>
    <property type="project" value="InterPro"/>
</dbReference>
<organism evidence="2 3">
    <name type="scientific">Flavihumibacter petaseus NBRC 106054</name>
    <dbReference type="NCBI Taxonomy" id="1220578"/>
    <lineage>
        <taxon>Bacteria</taxon>
        <taxon>Pseudomonadati</taxon>
        <taxon>Bacteroidota</taxon>
        <taxon>Chitinophagia</taxon>
        <taxon>Chitinophagales</taxon>
        <taxon>Chitinophagaceae</taxon>
        <taxon>Flavihumibacter</taxon>
    </lineage>
</organism>
<keyword evidence="3" id="KW-1185">Reference proteome</keyword>
<name>A0A0E9N168_9BACT</name>
<dbReference type="GO" id="GO:0006508">
    <property type="term" value="P:proteolysis"/>
    <property type="evidence" value="ECO:0007669"/>
    <property type="project" value="InterPro"/>
</dbReference>
<dbReference type="Gene3D" id="2.40.10.10">
    <property type="entry name" value="Trypsin-like serine proteases"/>
    <property type="match status" value="2"/>
</dbReference>
<evidence type="ECO:0000313" key="3">
    <source>
        <dbReference type="Proteomes" id="UP000033121"/>
    </source>
</evidence>
<keyword evidence="1" id="KW-1133">Transmembrane helix</keyword>
<dbReference type="PANTHER" id="PTHR43019">
    <property type="entry name" value="SERINE ENDOPROTEASE DEGS"/>
    <property type="match status" value="1"/>
</dbReference>
<comment type="caution">
    <text evidence="2">The sequence shown here is derived from an EMBL/GenBank/DDBJ whole genome shotgun (WGS) entry which is preliminary data.</text>
</comment>
<gene>
    <name evidence="2" type="ORF">FPE01S_02_07100</name>
</gene>
<dbReference type="OrthoDB" id="9766361at2"/>
<dbReference type="Pfam" id="PF13365">
    <property type="entry name" value="Trypsin_2"/>
    <property type="match status" value="1"/>
</dbReference>
<dbReference type="InterPro" id="IPR001940">
    <property type="entry name" value="Peptidase_S1C"/>
</dbReference>
<accession>A0A0E9N168</accession>
<dbReference type="InterPro" id="IPR009003">
    <property type="entry name" value="Peptidase_S1_PA"/>
</dbReference>
<evidence type="ECO:0000256" key="1">
    <source>
        <dbReference type="SAM" id="Phobius"/>
    </source>
</evidence>
<dbReference type="Proteomes" id="UP000033121">
    <property type="component" value="Unassembled WGS sequence"/>
</dbReference>
<feature type="transmembrane region" description="Helical" evidence="1">
    <location>
        <begin position="95"/>
        <end position="117"/>
    </location>
</feature>
<keyword evidence="1" id="KW-0812">Transmembrane</keyword>
<dbReference type="PRINTS" id="PR00834">
    <property type="entry name" value="PROTEASES2C"/>
</dbReference>
<dbReference type="SUPFAM" id="SSF50494">
    <property type="entry name" value="Trypsin-like serine proteases"/>
    <property type="match status" value="1"/>
</dbReference>
<evidence type="ECO:0000313" key="2">
    <source>
        <dbReference type="EMBL" id="GAO43604.1"/>
    </source>
</evidence>
<keyword evidence="1" id="KW-0472">Membrane</keyword>
<dbReference type="PANTHER" id="PTHR43019:SF23">
    <property type="entry name" value="PROTEASE DO-LIKE 5, CHLOROPLASTIC"/>
    <property type="match status" value="1"/>
</dbReference>
<sequence>MTEDVQMLELAERYLGGDMTEEERTRFDQLRKERPEIDQLVVEHSLFLQQIDQYGDRKSMKTLLHDTHNQLREAGEIREEMPKVRFLQAGKYKRVFAVAASIAGITALAISGMVTYFSPKSSPSEFAQLKREINAVKASQAKAQNQLNTITTKAESLPVRPVDPGKFGGTGFLIDGRGYLVTSAHVVAKADSVYIVNSKGEYFKAKTLHVNEHTDIAILKIADSRFETISRLPYAIRPNRGDLGEQIFTLGYPRTEIVYNEGYLSAKTGLNGDTSAFQLSISANPGNSGGPIFNHNGEIIGVLSGKQLSAEGVVFSSQSKNILRALDSLRTDSSISIRLSQHSALKGIDRVQQIKKIEDCVFNVMSY</sequence>
<dbReference type="InterPro" id="IPR043504">
    <property type="entry name" value="Peptidase_S1_PA_chymotrypsin"/>
</dbReference>